<dbReference type="Pfam" id="PF24137">
    <property type="entry name" value="DA_N"/>
    <property type="match status" value="1"/>
</dbReference>
<protein>
    <submittedName>
        <fullName evidence="5">Diels-Alderase ccsF</fullName>
    </submittedName>
</protein>
<keyword evidence="1" id="KW-0413">Isomerase</keyword>
<comment type="similarity">
    <text evidence="2">Belongs to the Diels-Alderase family.</text>
</comment>
<evidence type="ECO:0000259" key="3">
    <source>
        <dbReference type="Pfam" id="PF22903"/>
    </source>
</evidence>
<evidence type="ECO:0000259" key="4">
    <source>
        <dbReference type="Pfam" id="PF24137"/>
    </source>
</evidence>
<dbReference type="InterPro" id="IPR056402">
    <property type="entry name" value="DA_N"/>
</dbReference>
<evidence type="ECO:0000313" key="5">
    <source>
        <dbReference type="EMBL" id="GJC90834.1"/>
    </source>
</evidence>
<feature type="domain" description="Diels-Alderase N-terminal" evidence="4">
    <location>
        <begin position="12"/>
        <end position="151"/>
    </location>
</feature>
<gene>
    <name evidence="5" type="ORF">ColLi_13672</name>
</gene>
<dbReference type="Proteomes" id="UP001055172">
    <property type="component" value="Unassembled WGS sequence"/>
</dbReference>
<dbReference type="EMBL" id="BPPX01000060">
    <property type="protein sequence ID" value="GJC90834.1"/>
    <property type="molecule type" value="Genomic_DNA"/>
</dbReference>
<feature type="domain" description="Diels-Alderase C-terminal" evidence="3">
    <location>
        <begin position="155"/>
        <end position="299"/>
    </location>
</feature>
<dbReference type="AlphaFoldDB" id="A0AA37LZX9"/>
<dbReference type="Pfam" id="PF22903">
    <property type="entry name" value="DA_C"/>
    <property type="match status" value="1"/>
</dbReference>
<comment type="caution">
    <text evidence="5">The sequence shown here is derived from an EMBL/GenBank/DDBJ whole genome shotgun (WGS) entry which is preliminary data.</text>
</comment>
<accession>A0AA37LZX9</accession>
<name>A0AA37LZX9_9PEZI</name>
<evidence type="ECO:0000313" key="6">
    <source>
        <dbReference type="Proteomes" id="UP001055172"/>
    </source>
</evidence>
<evidence type="ECO:0000256" key="1">
    <source>
        <dbReference type="ARBA" id="ARBA00023235"/>
    </source>
</evidence>
<proteinExistence type="inferred from homology"/>
<sequence length="333" mass="37414">MAFSRDASYAFFGQGNLRVEFYITLGDGTVIQELDYISESYVADCPDFIAGVWNSTDRSYSFHITKDHQFATLKFDSWRVRGGFTMSSSTTPHLADGSLWTPDGGKPDATEISPGLHYGLSMGGADVNVDATLSSGRRIAFKGRGGSTRLWATDGWLKLCEGWKVFRAWAGPYSIVYWDVMARMSKPGKYVSGHLFHNDQLLVGSRIGNVSDEHDYVLFTDNFDGEMSGRYKDKNTGHTFEFVSPIKDKKWRFDLQHVVTQYEMGAGAGFGMSGFANRVVGGEVGDVQYEGRGHSEQTYWPEHIEQWKIWLVWGFGFLGKGKVYVMKMVSYIL</sequence>
<organism evidence="5 6">
    <name type="scientific">Colletotrichum liriopes</name>
    <dbReference type="NCBI Taxonomy" id="708192"/>
    <lineage>
        <taxon>Eukaryota</taxon>
        <taxon>Fungi</taxon>
        <taxon>Dikarya</taxon>
        <taxon>Ascomycota</taxon>
        <taxon>Pezizomycotina</taxon>
        <taxon>Sordariomycetes</taxon>
        <taxon>Hypocreomycetidae</taxon>
        <taxon>Glomerellales</taxon>
        <taxon>Glomerellaceae</taxon>
        <taxon>Colletotrichum</taxon>
        <taxon>Colletotrichum spaethianum species complex</taxon>
    </lineage>
</organism>
<dbReference type="GO" id="GO:0016853">
    <property type="term" value="F:isomerase activity"/>
    <property type="evidence" value="ECO:0007669"/>
    <property type="project" value="UniProtKB-KW"/>
</dbReference>
<keyword evidence="6" id="KW-1185">Reference proteome</keyword>
<dbReference type="InterPro" id="IPR054499">
    <property type="entry name" value="DA_C"/>
</dbReference>
<reference evidence="5 6" key="1">
    <citation type="submission" date="2021-07" db="EMBL/GenBank/DDBJ databases">
        <title>Genome data of Colletotrichum spaethianum.</title>
        <authorList>
            <person name="Utami Y.D."/>
            <person name="Hiruma K."/>
        </authorList>
    </citation>
    <scope>NUCLEOTIDE SEQUENCE [LARGE SCALE GENOMIC DNA]</scope>
    <source>
        <strain evidence="5 6">MAFF 242679</strain>
    </source>
</reference>
<evidence type="ECO:0000256" key="2">
    <source>
        <dbReference type="ARBA" id="ARBA00046325"/>
    </source>
</evidence>